<evidence type="ECO:0000313" key="3">
    <source>
        <dbReference type="Proteomes" id="UP000008694"/>
    </source>
</evidence>
<dbReference type="Gramene" id="Al_scaffold_0007_321">
    <property type="protein sequence ID" value="Al_scaffold_0007_321"/>
    <property type="gene ID" value="Al_scaffold_0007_321"/>
</dbReference>
<gene>
    <name evidence="2" type="ORF">ARALYDRAFT_656266</name>
</gene>
<feature type="region of interest" description="Disordered" evidence="1">
    <location>
        <begin position="127"/>
        <end position="183"/>
    </location>
</feature>
<sequence length="183" mass="20303">MADDLKSLAAKAKLVRAQLRSHGQQVEQINNPRQREILNTDLEEISSMSARRSASSRSLRKTASISSTSGLSSIICQKSINLEILMQTWNDIEKDSNEDPEVEDMEAVFLKDLEEADLLADIDELHEEQPNEELNGDVDLDDANLGDVDELPVGPLGDGFPAEIDIENEDEPTDLGVEMRMNP</sequence>
<organism evidence="3">
    <name type="scientific">Arabidopsis lyrata subsp. lyrata</name>
    <name type="common">Lyre-leaved rock-cress</name>
    <dbReference type="NCBI Taxonomy" id="81972"/>
    <lineage>
        <taxon>Eukaryota</taxon>
        <taxon>Viridiplantae</taxon>
        <taxon>Streptophyta</taxon>
        <taxon>Embryophyta</taxon>
        <taxon>Tracheophyta</taxon>
        <taxon>Spermatophyta</taxon>
        <taxon>Magnoliopsida</taxon>
        <taxon>eudicotyledons</taxon>
        <taxon>Gunneridae</taxon>
        <taxon>Pentapetalae</taxon>
        <taxon>rosids</taxon>
        <taxon>malvids</taxon>
        <taxon>Brassicales</taxon>
        <taxon>Brassicaceae</taxon>
        <taxon>Camelineae</taxon>
        <taxon>Arabidopsis</taxon>
    </lineage>
</organism>
<proteinExistence type="predicted"/>
<dbReference type="AlphaFoldDB" id="D7MAP7"/>
<protein>
    <submittedName>
        <fullName evidence="2">Predicted protein</fullName>
    </submittedName>
</protein>
<keyword evidence="3" id="KW-1185">Reference proteome</keyword>
<evidence type="ECO:0000256" key="1">
    <source>
        <dbReference type="SAM" id="MobiDB-lite"/>
    </source>
</evidence>
<dbReference type="Proteomes" id="UP000008694">
    <property type="component" value="Unassembled WGS sequence"/>
</dbReference>
<dbReference type="HOGENOM" id="CLU_1477116_0_0_1"/>
<name>D7MAP7_ARALL</name>
<feature type="compositionally biased region" description="Acidic residues" evidence="1">
    <location>
        <begin position="164"/>
        <end position="173"/>
    </location>
</feature>
<feature type="compositionally biased region" description="Acidic residues" evidence="1">
    <location>
        <begin position="127"/>
        <end position="150"/>
    </location>
</feature>
<dbReference type="EMBL" id="GL348719">
    <property type="protein sequence ID" value="EFH45255.1"/>
    <property type="molecule type" value="Genomic_DNA"/>
</dbReference>
<reference evidence="3" key="1">
    <citation type="journal article" date="2011" name="Nat. Genet.">
        <title>The Arabidopsis lyrata genome sequence and the basis of rapid genome size change.</title>
        <authorList>
            <person name="Hu T.T."/>
            <person name="Pattyn P."/>
            <person name="Bakker E.G."/>
            <person name="Cao J."/>
            <person name="Cheng J.-F."/>
            <person name="Clark R.M."/>
            <person name="Fahlgren N."/>
            <person name="Fawcett J.A."/>
            <person name="Grimwood J."/>
            <person name="Gundlach H."/>
            <person name="Haberer G."/>
            <person name="Hollister J.D."/>
            <person name="Ossowski S."/>
            <person name="Ottilar R.P."/>
            <person name="Salamov A.A."/>
            <person name="Schneeberger K."/>
            <person name="Spannagl M."/>
            <person name="Wang X."/>
            <person name="Yang L."/>
            <person name="Nasrallah M.E."/>
            <person name="Bergelson J."/>
            <person name="Carrington J.C."/>
            <person name="Gaut B.S."/>
            <person name="Schmutz J."/>
            <person name="Mayer K.F.X."/>
            <person name="Van de Peer Y."/>
            <person name="Grigoriev I.V."/>
            <person name="Nordborg M."/>
            <person name="Weigel D."/>
            <person name="Guo Y.-L."/>
        </authorList>
    </citation>
    <scope>NUCLEOTIDE SEQUENCE [LARGE SCALE GENOMIC DNA]</scope>
    <source>
        <strain evidence="3">cv. MN47</strain>
    </source>
</reference>
<accession>D7MAP7</accession>
<evidence type="ECO:0000313" key="2">
    <source>
        <dbReference type="EMBL" id="EFH45255.1"/>
    </source>
</evidence>